<dbReference type="Proteomes" id="UP001054857">
    <property type="component" value="Unassembled WGS sequence"/>
</dbReference>
<evidence type="ECO:0000313" key="2">
    <source>
        <dbReference type="EMBL" id="GFR43159.1"/>
    </source>
</evidence>
<sequence>MDTGPFADCPICARPPTEDAGADPAATPQPTPSPAYRLGVSMDAVTKLSHYAGCGQASQHVGPLVQQYFGPVDNQIHSLHASGMLNLAWTFRKDCEACRTDELLNCFRTR</sequence>
<protein>
    <submittedName>
        <fullName evidence="2">Uncharacterized protein</fullName>
    </submittedName>
</protein>
<name>A0AAD3HJ15_9CHLO</name>
<evidence type="ECO:0000313" key="3">
    <source>
        <dbReference type="Proteomes" id="UP001054857"/>
    </source>
</evidence>
<accession>A0AAD3HJ15</accession>
<proteinExistence type="predicted"/>
<feature type="region of interest" description="Disordered" evidence="1">
    <location>
        <begin position="1"/>
        <end position="35"/>
    </location>
</feature>
<evidence type="ECO:0000256" key="1">
    <source>
        <dbReference type="SAM" id="MobiDB-lite"/>
    </source>
</evidence>
<organism evidence="2 3">
    <name type="scientific">Astrephomene gubernaculifera</name>
    <dbReference type="NCBI Taxonomy" id="47775"/>
    <lineage>
        <taxon>Eukaryota</taxon>
        <taxon>Viridiplantae</taxon>
        <taxon>Chlorophyta</taxon>
        <taxon>core chlorophytes</taxon>
        <taxon>Chlorophyceae</taxon>
        <taxon>CS clade</taxon>
        <taxon>Chlamydomonadales</taxon>
        <taxon>Astrephomenaceae</taxon>
        <taxon>Astrephomene</taxon>
    </lineage>
</organism>
<comment type="caution">
    <text evidence="2">The sequence shown here is derived from an EMBL/GenBank/DDBJ whole genome shotgun (WGS) entry which is preliminary data.</text>
</comment>
<keyword evidence="3" id="KW-1185">Reference proteome</keyword>
<dbReference type="EMBL" id="BMAR01000005">
    <property type="protein sequence ID" value="GFR43159.1"/>
    <property type="molecule type" value="Genomic_DNA"/>
</dbReference>
<gene>
    <name evidence="2" type="ORF">Agub_g4208</name>
</gene>
<reference evidence="2 3" key="1">
    <citation type="journal article" date="2021" name="Sci. Rep.">
        <title>Genome sequencing of the multicellular alga Astrephomene provides insights into convergent evolution of germ-soma differentiation.</title>
        <authorList>
            <person name="Yamashita S."/>
            <person name="Yamamoto K."/>
            <person name="Matsuzaki R."/>
            <person name="Suzuki S."/>
            <person name="Yamaguchi H."/>
            <person name="Hirooka S."/>
            <person name="Minakuchi Y."/>
            <person name="Miyagishima S."/>
            <person name="Kawachi M."/>
            <person name="Toyoda A."/>
            <person name="Nozaki H."/>
        </authorList>
    </citation>
    <scope>NUCLEOTIDE SEQUENCE [LARGE SCALE GENOMIC DNA]</scope>
    <source>
        <strain evidence="2 3">NIES-4017</strain>
    </source>
</reference>
<dbReference type="AlphaFoldDB" id="A0AAD3HJ15"/>